<reference evidence="2" key="1">
    <citation type="submission" date="2024-07" db="EMBL/GenBank/DDBJ databases">
        <title>Two chromosome-level genome assemblies of Korean endemic species Abeliophyllum distichum and Forsythia ovata (Oleaceae).</title>
        <authorList>
            <person name="Jang H."/>
        </authorList>
    </citation>
    <scope>NUCLEOTIDE SEQUENCE [LARGE SCALE GENOMIC DNA]</scope>
</reference>
<accession>A0ABD1TPV1</accession>
<sequence>MVEVKDRQDEVSRLKSEFKVCQKEKAEAESLRDSTLAKKEILNKKLRRSLLQTSIISKHMPTSLAILLVNIGNALSFTAKYEVSHDNFNKQNIELTKFLRLLLIKLEYTSRNVKVD</sequence>
<evidence type="ECO:0000313" key="2">
    <source>
        <dbReference type="Proteomes" id="UP001604277"/>
    </source>
</evidence>
<keyword evidence="2" id="KW-1185">Reference proteome</keyword>
<name>A0ABD1TPV1_9LAMI</name>
<evidence type="ECO:0000313" key="1">
    <source>
        <dbReference type="EMBL" id="KAL2514593.1"/>
    </source>
</evidence>
<organism evidence="1 2">
    <name type="scientific">Forsythia ovata</name>
    <dbReference type="NCBI Taxonomy" id="205694"/>
    <lineage>
        <taxon>Eukaryota</taxon>
        <taxon>Viridiplantae</taxon>
        <taxon>Streptophyta</taxon>
        <taxon>Embryophyta</taxon>
        <taxon>Tracheophyta</taxon>
        <taxon>Spermatophyta</taxon>
        <taxon>Magnoliopsida</taxon>
        <taxon>eudicotyledons</taxon>
        <taxon>Gunneridae</taxon>
        <taxon>Pentapetalae</taxon>
        <taxon>asterids</taxon>
        <taxon>lamiids</taxon>
        <taxon>Lamiales</taxon>
        <taxon>Oleaceae</taxon>
        <taxon>Forsythieae</taxon>
        <taxon>Forsythia</taxon>
    </lineage>
</organism>
<proteinExistence type="predicted"/>
<gene>
    <name evidence="1" type="ORF">Fot_28564</name>
</gene>
<protein>
    <submittedName>
        <fullName evidence="1">Uncharacterized protein</fullName>
    </submittedName>
</protein>
<comment type="caution">
    <text evidence="1">The sequence shown here is derived from an EMBL/GenBank/DDBJ whole genome shotgun (WGS) entry which is preliminary data.</text>
</comment>
<dbReference type="Proteomes" id="UP001604277">
    <property type="component" value="Unassembled WGS sequence"/>
</dbReference>
<dbReference type="EMBL" id="JBFOLJ010000008">
    <property type="protein sequence ID" value="KAL2514593.1"/>
    <property type="molecule type" value="Genomic_DNA"/>
</dbReference>
<dbReference type="AlphaFoldDB" id="A0ABD1TPV1"/>